<dbReference type="KEGG" id="pchm:VFPPC_09980"/>
<protein>
    <submittedName>
        <fullName evidence="3">PAN domain-containing protein</fullName>
    </submittedName>
</protein>
<evidence type="ECO:0000313" key="4">
    <source>
        <dbReference type="Proteomes" id="UP000078397"/>
    </source>
</evidence>
<name>A0A179F441_METCM</name>
<keyword evidence="4" id="KW-1185">Reference proteome</keyword>
<dbReference type="OrthoDB" id="4924410at2759"/>
<dbReference type="GeneID" id="28852424"/>
<feature type="chain" id="PRO_5011955385" evidence="1">
    <location>
        <begin position="16"/>
        <end position="293"/>
    </location>
</feature>
<keyword evidence="1" id="KW-0732">Signal</keyword>
<dbReference type="InterPro" id="IPR003609">
    <property type="entry name" value="Pan_app"/>
</dbReference>
<dbReference type="STRING" id="1380566.A0A179F441"/>
<dbReference type="EMBL" id="LSBJ02000004">
    <property type="protein sequence ID" value="OAQ59879.1"/>
    <property type="molecule type" value="Genomic_DNA"/>
</dbReference>
<dbReference type="AlphaFoldDB" id="A0A179F441"/>
<evidence type="ECO:0000256" key="1">
    <source>
        <dbReference type="SAM" id="SignalP"/>
    </source>
</evidence>
<organism evidence="3 4">
    <name type="scientific">Pochonia chlamydosporia 170</name>
    <dbReference type="NCBI Taxonomy" id="1380566"/>
    <lineage>
        <taxon>Eukaryota</taxon>
        <taxon>Fungi</taxon>
        <taxon>Dikarya</taxon>
        <taxon>Ascomycota</taxon>
        <taxon>Pezizomycotina</taxon>
        <taxon>Sordariomycetes</taxon>
        <taxon>Hypocreomycetidae</taxon>
        <taxon>Hypocreales</taxon>
        <taxon>Clavicipitaceae</taxon>
        <taxon>Pochonia</taxon>
    </lineage>
</organism>
<dbReference type="PROSITE" id="PS50948">
    <property type="entry name" value="PAN"/>
    <property type="match status" value="1"/>
</dbReference>
<proteinExistence type="predicted"/>
<gene>
    <name evidence="3" type="ORF">VFPPC_09980</name>
</gene>
<evidence type="ECO:0000259" key="2">
    <source>
        <dbReference type="PROSITE" id="PS50948"/>
    </source>
</evidence>
<reference evidence="3 4" key="1">
    <citation type="journal article" date="2016" name="PLoS Pathog.">
        <title>Biosynthesis of antibiotic leucinostatins in bio-control fungus Purpureocillium lilacinum and their inhibition on phytophthora revealed by genome mining.</title>
        <authorList>
            <person name="Wang G."/>
            <person name="Liu Z."/>
            <person name="Lin R."/>
            <person name="Li E."/>
            <person name="Mao Z."/>
            <person name="Ling J."/>
            <person name="Yang Y."/>
            <person name="Yin W.B."/>
            <person name="Xie B."/>
        </authorList>
    </citation>
    <scope>NUCLEOTIDE SEQUENCE [LARGE SCALE GENOMIC DNA]</scope>
    <source>
        <strain evidence="3">170</strain>
    </source>
</reference>
<dbReference type="Proteomes" id="UP000078397">
    <property type="component" value="Unassembled WGS sequence"/>
</dbReference>
<dbReference type="RefSeq" id="XP_018137840.1">
    <property type="nucleotide sequence ID" value="XM_018288430.1"/>
</dbReference>
<feature type="domain" description="Apple" evidence="2">
    <location>
        <begin position="225"/>
        <end position="291"/>
    </location>
</feature>
<sequence>MQAKLLALLVAQAAAVAIPSEDTDSYTDLEKGIEWPTDVEARNVNNLFGRTNGCNADNCLRNLRDKRYSSSASEFCSTWIQSTVTNTQYAIQTDHQTVTQTPDPVIITDVVVQDKTVPTATQTVTQYYTKADPRYKREEDHAAYPPWLSASYPASRVSSACSCFIATPSPAIQQTVTLTTATEVVVDTQTLAPVTNTVTQTSTHTVNNVATQTVSIGLTCGLRGCAKGQKIISQFFTSSVASCKNACMANRNCDSFDYNSLISYCMLANVDAKSLWNSNNCLFNKIYDRYCQV</sequence>
<accession>A0A179F441</accession>
<comment type="caution">
    <text evidence="3">The sequence shown here is derived from an EMBL/GenBank/DDBJ whole genome shotgun (WGS) entry which is preliminary data.</text>
</comment>
<evidence type="ECO:0000313" key="3">
    <source>
        <dbReference type="EMBL" id="OAQ59879.1"/>
    </source>
</evidence>
<feature type="signal peptide" evidence="1">
    <location>
        <begin position="1"/>
        <end position="15"/>
    </location>
</feature>